<proteinExistence type="predicted"/>
<dbReference type="PANTHER" id="PTHR33619">
    <property type="entry name" value="POLYSACCHARIDE EXPORT PROTEIN GFCE-RELATED"/>
    <property type="match status" value="1"/>
</dbReference>
<feature type="signal peptide" evidence="2">
    <location>
        <begin position="1"/>
        <end position="21"/>
    </location>
</feature>
<dbReference type="Pfam" id="PF10531">
    <property type="entry name" value="SLBB"/>
    <property type="match status" value="1"/>
</dbReference>
<evidence type="ECO:0000259" key="3">
    <source>
        <dbReference type="Pfam" id="PF02563"/>
    </source>
</evidence>
<dbReference type="NCBIfam" id="TIGR03027">
    <property type="entry name" value="pepcterm_export"/>
    <property type="match status" value="1"/>
</dbReference>
<dbReference type="Gene3D" id="3.30.1950.10">
    <property type="entry name" value="wza like domain"/>
    <property type="match status" value="1"/>
</dbReference>
<accession>A0A562VHX8</accession>
<name>A0A562VHX8_9BACT</name>
<dbReference type="OrthoDB" id="193635at2"/>
<dbReference type="EMBL" id="VLLN01000022">
    <property type="protein sequence ID" value="TWJ17327.1"/>
    <property type="molecule type" value="Genomic_DNA"/>
</dbReference>
<evidence type="ECO:0000313" key="5">
    <source>
        <dbReference type="EMBL" id="TWJ17327.1"/>
    </source>
</evidence>
<dbReference type="PANTHER" id="PTHR33619:SF3">
    <property type="entry name" value="POLYSACCHARIDE EXPORT PROTEIN GFCE-RELATED"/>
    <property type="match status" value="1"/>
</dbReference>
<dbReference type="InterPro" id="IPR049712">
    <property type="entry name" value="Poly_export"/>
</dbReference>
<dbReference type="Proteomes" id="UP000319449">
    <property type="component" value="Unassembled WGS sequence"/>
</dbReference>
<reference evidence="5 6" key="1">
    <citation type="submission" date="2019-07" db="EMBL/GenBank/DDBJ databases">
        <title>Genomic Encyclopedia of Archaeal and Bacterial Type Strains, Phase II (KMG-II): from individual species to whole genera.</title>
        <authorList>
            <person name="Goeker M."/>
        </authorList>
    </citation>
    <scope>NUCLEOTIDE SEQUENCE [LARGE SCALE GENOMIC DNA]</scope>
    <source>
        <strain evidence="5 6">ATCC BAA-1139</strain>
    </source>
</reference>
<protein>
    <submittedName>
        <fullName evidence="5">Polysaccharide export outer membrane protein</fullName>
    </submittedName>
</protein>
<dbReference type="InterPro" id="IPR017477">
    <property type="entry name" value="PEP-CTERM_polysacc_export"/>
</dbReference>
<evidence type="ECO:0000256" key="2">
    <source>
        <dbReference type="SAM" id="SignalP"/>
    </source>
</evidence>
<comment type="caution">
    <text evidence="5">The sequence shown here is derived from an EMBL/GenBank/DDBJ whole genome shotgun (WGS) entry which is preliminary data.</text>
</comment>
<organism evidence="5 6">
    <name type="scientific">Geobacter argillaceus</name>
    <dbReference type="NCBI Taxonomy" id="345631"/>
    <lineage>
        <taxon>Bacteria</taxon>
        <taxon>Pseudomonadati</taxon>
        <taxon>Thermodesulfobacteriota</taxon>
        <taxon>Desulfuromonadia</taxon>
        <taxon>Geobacterales</taxon>
        <taxon>Geobacteraceae</taxon>
        <taxon>Geobacter</taxon>
    </lineage>
</organism>
<gene>
    <name evidence="5" type="ORF">JN12_03103</name>
</gene>
<dbReference type="InterPro" id="IPR019554">
    <property type="entry name" value="Soluble_ligand-bd"/>
</dbReference>
<dbReference type="Gene3D" id="3.10.560.10">
    <property type="entry name" value="Outer membrane lipoprotein wza domain like"/>
    <property type="match status" value="1"/>
</dbReference>
<dbReference type="GO" id="GO:0015159">
    <property type="term" value="F:polysaccharide transmembrane transporter activity"/>
    <property type="evidence" value="ECO:0007669"/>
    <property type="project" value="InterPro"/>
</dbReference>
<feature type="domain" description="Polysaccharide export protein N-terminal" evidence="3">
    <location>
        <begin position="22"/>
        <end position="93"/>
    </location>
</feature>
<evidence type="ECO:0000256" key="1">
    <source>
        <dbReference type="ARBA" id="ARBA00022729"/>
    </source>
</evidence>
<feature type="chain" id="PRO_5021751908" evidence="2">
    <location>
        <begin position="22"/>
        <end position="267"/>
    </location>
</feature>
<dbReference type="Pfam" id="PF02563">
    <property type="entry name" value="Poly_export"/>
    <property type="match status" value="1"/>
</dbReference>
<feature type="domain" description="Soluble ligand binding" evidence="4">
    <location>
        <begin position="183"/>
        <end position="233"/>
    </location>
</feature>
<sequence>MRLKLLLLAVMLLVTSVPVFAGDYVIGEGDGLDVSVWGIKELSFSVKVRPDGKITVPGLGDVIASGFTPTALQASLGEKLKELVKNPIVTVTVREITNSKVYIFGGGIKSGVYDLARRTSLLQLLCSIGEVRSADLKRAYVLRSGKKVKEDFHRLFIQGDVAEDLLLENNDSLFIPLLLDKSVYVLGAVNAPKSIEYREGMVVLEAILEAGGFTKFASQNETIIRRKEKNDEVSLPVKAKDLIKNGDLSQNIKLRPGDYIIVSEGLF</sequence>
<evidence type="ECO:0000313" key="6">
    <source>
        <dbReference type="Proteomes" id="UP000319449"/>
    </source>
</evidence>
<dbReference type="InterPro" id="IPR003715">
    <property type="entry name" value="Poly_export_N"/>
</dbReference>
<dbReference type="AlphaFoldDB" id="A0A562VHX8"/>
<dbReference type="RefSeq" id="WP_145024395.1">
    <property type="nucleotide sequence ID" value="NZ_VLLN01000022.1"/>
</dbReference>
<keyword evidence="6" id="KW-1185">Reference proteome</keyword>
<keyword evidence="1 2" id="KW-0732">Signal</keyword>
<evidence type="ECO:0000259" key="4">
    <source>
        <dbReference type="Pfam" id="PF10531"/>
    </source>
</evidence>